<keyword evidence="2" id="KW-0233">DNA recombination</keyword>
<keyword evidence="4" id="KW-0472">Membrane</keyword>
<organism evidence="5">
    <name type="scientific">hydrothermal vent metagenome</name>
    <dbReference type="NCBI Taxonomy" id="652676"/>
    <lineage>
        <taxon>unclassified sequences</taxon>
        <taxon>metagenomes</taxon>
        <taxon>ecological metagenomes</taxon>
    </lineage>
</organism>
<keyword evidence="4" id="KW-0812">Transmembrane</keyword>
<reference evidence="5" key="1">
    <citation type="submission" date="2016-10" db="EMBL/GenBank/DDBJ databases">
        <authorList>
            <person name="de Groot N.N."/>
        </authorList>
    </citation>
    <scope>NUCLEOTIDE SEQUENCE</scope>
</reference>
<keyword evidence="4" id="KW-1133">Transmembrane helix</keyword>
<dbReference type="AlphaFoldDB" id="A0A1W1CEJ7"/>
<gene>
    <name evidence="5" type="ORF">MNB_SUP05-5-699</name>
</gene>
<evidence type="ECO:0000256" key="3">
    <source>
        <dbReference type="SAM" id="Coils"/>
    </source>
</evidence>
<evidence type="ECO:0000256" key="1">
    <source>
        <dbReference type="ARBA" id="ARBA00023054"/>
    </source>
</evidence>
<protein>
    <submittedName>
        <fullName evidence="5">DNA recombination protein RmuC</fullName>
    </submittedName>
</protein>
<dbReference type="EMBL" id="FPHJ01000042">
    <property type="protein sequence ID" value="SFV64290.1"/>
    <property type="molecule type" value="Genomic_DNA"/>
</dbReference>
<dbReference type="PANTHER" id="PTHR30563">
    <property type="entry name" value="DNA RECOMBINATION PROTEIN RMUC"/>
    <property type="match status" value="1"/>
</dbReference>
<keyword evidence="1 3" id="KW-0175">Coiled coil</keyword>
<dbReference type="PANTHER" id="PTHR30563:SF0">
    <property type="entry name" value="DNA RECOMBINATION PROTEIN RMUC"/>
    <property type="match status" value="1"/>
</dbReference>
<dbReference type="GO" id="GO:0006310">
    <property type="term" value="P:DNA recombination"/>
    <property type="evidence" value="ECO:0007669"/>
    <property type="project" value="UniProtKB-KW"/>
</dbReference>
<dbReference type="InterPro" id="IPR003798">
    <property type="entry name" value="DNA_recombination_RmuC"/>
</dbReference>
<evidence type="ECO:0000313" key="5">
    <source>
        <dbReference type="EMBL" id="SFV64290.1"/>
    </source>
</evidence>
<accession>A0A1W1CEJ7</accession>
<feature type="transmembrane region" description="Helical" evidence="4">
    <location>
        <begin position="6"/>
        <end position="21"/>
    </location>
</feature>
<sequence length="375" mass="43162">MDILSFIVGLIISILIYIFLDKKLQAEKNKNITLMEQIKGYQKEIELIKKSEKQVLDEFKKIATDVLKEDKKELKTQNDETLIPLKDEIKAFKNRLEDLNKAQSNERADLKAQIKSLHDANQNTLESAKKLTNALTYDNKQQGDWGEMVLENILESSGLKKGREYETQKSYKDDNNKSFKPDVIVHLPDDKDIIIDSKVSLVAYQNYVETKNKDDLKAHINSIEKHIKDISLKGYQNLHNINTLDYIFVFFPIESSLLVALEQNKNLFNDAIKKNIALVSPSTLIMSLKIIYHIWQSEKQNKNTEEIVRLTGNLYDKLYGFVDSMSNIETQLNKASESYNEAKKRLSDGKGNIFSIADNIKKLGVPTKKELKDKK</sequence>
<evidence type="ECO:0000256" key="2">
    <source>
        <dbReference type="ARBA" id="ARBA00023172"/>
    </source>
</evidence>
<name>A0A1W1CEJ7_9ZZZZ</name>
<dbReference type="Pfam" id="PF02646">
    <property type="entry name" value="RmuC"/>
    <property type="match status" value="1"/>
</dbReference>
<evidence type="ECO:0000256" key="4">
    <source>
        <dbReference type="SAM" id="Phobius"/>
    </source>
</evidence>
<proteinExistence type="predicted"/>
<feature type="coiled-coil region" evidence="3">
    <location>
        <begin position="82"/>
        <end position="120"/>
    </location>
</feature>